<name>A0AA48I423_9FIRM</name>
<dbReference type="AlphaFoldDB" id="A0AA48I423"/>
<dbReference type="EMBL" id="AP027925">
    <property type="protein sequence ID" value="BED92542.1"/>
    <property type="molecule type" value="Genomic_DNA"/>
</dbReference>
<accession>A0AA48I423</accession>
<feature type="domain" description="Band 7" evidence="2">
    <location>
        <begin position="21"/>
        <end position="181"/>
    </location>
</feature>
<dbReference type="KEGG" id="ptrh:RsTaC01_0299"/>
<gene>
    <name evidence="3" type="ORF">RsTaC01_0299</name>
</gene>
<evidence type="ECO:0000256" key="1">
    <source>
        <dbReference type="SAM" id="Phobius"/>
    </source>
</evidence>
<dbReference type="Proteomes" id="UP001335720">
    <property type="component" value="Chromosome"/>
</dbReference>
<protein>
    <submittedName>
        <fullName evidence="3">SPFH domain-containing protein</fullName>
    </submittedName>
</protein>
<dbReference type="SMART" id="SM00244">
    <property type="entry name" value="PHB"/>
    <property type="match status" value="1"/>
</dbReference>
<reference evidence="3" key="1">
    <citation type="journal article" date="2023" name="ISME J.">
        <title>Emergence of putative energy parasites within Clostridia revealed by genome analysis of a novel endosymbiotic clade.</title>
        <authorList>
            <person name="Takahashi K."/>
            <person name="Kuwahara H."/>
            <person name="Horikawa Y."/>
            <person name="Izawa K."/>
            <person name="Kato D."/>
            <person name="Inagaki T."/>
            <person name="Yuki M."/>
            <person name="Ohkuma M."/>
            <person name="Hongoh Y."/>
        </authorList>
    </citation>
    <scope>NUCLEOTIDE SEQUENCE</scope>
    <source>
        <strain evidence="3">RsTa-C01</strain>
    </source>
</reference>
<keyword evidence="1" id="KW-0472">Membrane</keyword>
<organism evidence="3">
    <name type="scientific">Candidatus Paraimprobicoccus trichonymphae</name>
    <dbReference type="NCBI Taxonomy" id="3033793"/>
    <lineage>
        <taxon>Bacteria</taxon>
        <taxon>Bacillati</taxon>
        <taxon>Bacillota</taxon>
        <taxon>Clostridia</taxon>
        <taxon>Candidatus Paraimprobicoccus</taxon>
    </lineage>
</organism>
<dbReference type="InterPro" id="IPR036013">
    <property type="entry name" value="Band_7/SPFH_dom_sf"/>
</dbReference>
<keyword evidence="1" id="KW-0812">Transmembrane</keyword>
<dbReference type="Pfam" id="PF01145">
    <property type="entry name" value="Band_7"/>
    <property type="match status" value="1"/>
</dbReference>
<dbReference type="InterPro" id="IPR050710">
    <property type="entry name" value="Band7/mec-2_domain"/>
</dbReference>
<dbReference type="CDD" id="cd03407">
    <property type="entry name" value="SPFH_like_u4"/>
    <property type="match status" value="1"/>
</dbReference>
<sequence length="263" mass="30042">MAIGIILFVVLVIFALIIWFSTFYTVQHQSIAIIERFGKFHRTAEAGLHSRTPFGVDRIVQRIPLRIQQHSIEIETKTKDNVFVHLNFAVQFQVNIQKVVDAYYKLSAPIVQIKSYVEDAIRSSLPKYTLDESYEKKDDITHDVFDTVFNEMLEYGYIIIKTLITAIEPAREVKESMNAINAAQRHRYAVQELADAEKDRLHGEGIANQRKAIVDGLSESFNELKSSGLSEKDIMSILLTEQYLALHTFAKHGNQVGVLASWR</sequence>
<dbReference type="InterPro" id="IPR001107">
    <property type="entry name" value="Band_7"/>
</dbReference>
<evidence type="ECO:0000259" key="2">
    <source>
        <dbReference type="SMART" id="SM00244"/>
    </source>
</evidence>
<feature type="transmembrane region" description="Helical" evidence="1">
    <location>
        <begin position="6"/>
        <end position="26"/>
    </location>
</feature>
<evidence type="ECO:0000313" key="3">
    <source>
        <dbReference type="EMBL" id="BED92542.1"/>
    </source>
</evidence>
<dbReference type="PANTHER" id="PTHR43327">
    <property type="entry name" value="STOMATIN-LIKE PROTEIN 2, MITOCHONDRIAL"/>
    <property type="match status" value="1"/>
</dbReference>
<keyword evidence="1" id="KW-1133">Transmembrane helix</keyword>
<dbReference type="SUPFAM" id="SSF117892">
    <property type="entry name" value="Band 7/SPFH domain"/>
    <property type="match status" value="1"/>
</dbReference>
<proteinExistence type="predicted"/>
<dbReference type="PANTHER" id="PTHR43327:SF31">
    <property type="entry name" value="HYPERSENSITIVE-INDUCED RESPONSE PROTEIN 2"/>
    <property type="match status" value="1"/>
</dbReference>
<dbReference type="Gene3D" id="3.30.479.30">
    <property type="entry name" value="Band 7 domain"/>
    <property type="match status" value="1"/>
</dbReference>